<name>A0A2Z6NPU8_TRISU</name>
<dbReference type="InterPro" id="IPR051378">
    <property type="entry name" value="Cell2Cell_Antifungal"/>
</dbReference>
<evidence type="ECO:0000256" key="3">
    <source>
        <dbReference type="ARBA" id="ARBA00022729"/>
    </source>
</evidence>
<evidence type="ECO:0000256" key="9">
    <source>
        <dbReference type="SAM" id="MobiDB-lite"/>
    </source>
</evidence>
<keyword evidence="2" id="KW-0945">Host-virus interaction</keyword>
<keyword evidence="10" id="KW-0812">Transmembrane</keyword>
<evidence type="ECO:0000256" key="5">
    <source>
        <dbReference type="ARBA" id="ARBA00022949"/>
    </source>
</evidence>
<evidence type="ECO:0000256" key="7">
    <source>
        <dbReference type="ARBA" id="ARBA00024184"/>
    </source>
</evidence>
<dbReference type="Proteomes" id="UP000242715">
    <property type="component" value="Unassembled WGS sequence"/>
</dbReference>
<feature type="signal peptide" evidence="11">
    <location>
        <begin position="1"/>
        <end position="25"/>
    </location>
</feature>
<dbReference type="InterPro" id="IPR011009">
    <property type="entry name" value="Kinase-like_dom_sf"/>
</dbReference>
<evidence type="ECO:0000313" key="13">
    <source>
        <dbReference type="EMBL" id="GAU44113.1"/>
    </source>
</evidence>
<dbReference type="OrthoDB" id="4062651at2759"/>
<keyword evidence="14" id="KW-1185">Reference proteome</keyword>
<sequence length="424" mass="46265">MRRQQLNLLITTLITLFYSWSLTQADPQTRLINKGCSTYNATNLSNFYQNLNTTLLDLKSQVGNENKHFATAQSAKGANPVYALFQCRNYLSNSDCSACFAVAAAQIRNCSAGSNGARVIYDGCFLRYESNGFFDQTTLPGNSVLCGTKTANGATTFNAAAQQILLDLQTATPKIHGFFAATKTQVAGNAIYAIAQCAETVTESGCLDCLTVGFTNIQGCFPNTDGEAFDAGCFMRYSEKSFFADNQTIDITPFLKQGSSSKKGAIIGGVVGGVVLVLILLALFVWFRLKKKPKRHPRAVKKLILGHSGKMDEQFESEAWKLYEVDRHLELVDKTLNPSDYDAEEVKKIIAIALLCTQATASTRPTMSEIVVLLKSKNFVEHMRPTMPVFVNSNLRPQSRTDTSTSTASSTSNATVSTSILSAR</sequence>
<feature type="region of interest" description="Disordered" evidence="9">
    <location>
        <begin position="392"/>
        <end position="424"/>
    </location>
</feature>
<dbReference type="InterPro" id="IPR002902">
    <property type="entry name" value="GNK2"/>
</dbReference>
<dbReference type="CDD" id="cd23509">
    <property type="entry name" value="Gnk2-like"/>
    <property type="match status" value="2"/>
</dbReference>
<evidence type="ECO:0000256" key="2">
    <source>
        <dbReference type="ARBA" id="ARBA00022581"/>
    </source>
</evidence>
<dbReference type="PROSITE" id="PS51473">
    <property type="entry name" value="GNK2"/>
    <property type="match status" value="2"/>
</dbReference>
<feature type="compositionally biased region" description="Low complexity" evidence="9">
    <location>
        <begin position="400"/>
        <end position="424"/>
    </location>
</feature>
<keyword evidence="10" id="KW-1133">Transmembrane helix</keyword>
<dbReference type="Gene3D" id="1.10.510.10">
    <property type="entry name" value="Transferase(Phosphotransferase) domain 1"/>
    <property type="match status" value="1"/>
</dbReference>
<dbReference type="EMBL" id="DF974016">
    <property type="protein sequence ID" value="GAU44113.1"/>
    <property type="molecule type" value="Genomic_DNA"/>
</dbReference>
<dbReference type="FunFam" id="3.30.430.20:FF:000014">
    <property type="entry name" value="Cysteine-rich receptor-like protein kinase 2"/>
    <property type="match status" value="1"/>
</dbReference>
<feature type="transmembrane region" description="Helical" evidence="10">
    <location>
        <begin position="265"/>
        <end position="287"/>
    </location>
</feature>
<dbReference type="Gene3D" id="3.30.430.20">
    <property type="entry name" value="Gnk2 domain, C-X8-C-X2-C motif"/>
    <property type="match status" value="2"/>
</dbReference>
<evidence type="ECO:0000256" key="10">
    <source>
        <dbReference type="SAM" id="Phobius"/>
    </source>
</evidence>
<dbReference type="GO" id="GO:0009506">
    <property type="term" value="C:plasmodesma"/>
    <property type="evidence" value="ECO:0007669"/>
    <property type="project" value="UniProtKB-SubCell"/>
</dbReference>
<keyword evidence="10" id="KW-0472">Membrane</keyword>
<comment type="subcellular location">
    <subcellularLocation>
        <location evidence="7">Cell junction</location>
        <location evidence="7">Plasmodesma</location>
    </subcellularLocation>
    <subcellularLocation>
        <location evidence="1">Cell membrane</location>
        <topology evidence="1">Single-pass type I membrane protein</topology>
    </subcellularLocation>
</comment>
<dbReference type="SUPFAM" id="SSF56112">
    <property type="entry name" value="Protein kinase-like (PK-like)"/>
    <property type="match status" value="1"/>
</dbReference>
<dbReference type="Pfam" id="PF01657">
    <property type="entry name" value="Stress-antifung"/>
    <property type="match status" value="2"/>
</dbReference>
<dbReference type="AlphaFoldDB" id="A0A2Z6NPU8"/>
<comment type="similarity">
    <text evidence="8">Belongs to the cysteine-rich repeat secretory protein family. Plasmodesmata-located proteins (PDLD) subfamily.</text>
</comment>
<evidence type="ECO:0000256" key="11">
    <source>
        <dbReference type="SAM" id="SignalP"/>
    </source>
</evidence>
<protein>
    <recommendedName>
        <fullName evidence="12">Gnk2-homologous domain-containing protein</fullName>
    </recommendedName>
</protein>
<evidence type="ECO:0000256" key="4">
    <source>
        <dbReference type="ARBA" id="ARBA00022737"/>
    </source>
</evidence>
<feature type="domain" description="Gnk2-homologous" evidence="12">
    <location>
        <begin position="29"/>
        <end position="133"/>
    </location>
</feature>
<keyword evidence="3 11" id="KW-0732">Signal</keyword>
<evidence type="ECO:0000313" key="14">
    <source>
        <dbReference type="Proteomes" id="UP000242715"/>
    </source>
</evidence>
<dbReference type="PANTHER" id="PTHR32080">
    <property type="entry name" value="ANTIFUNGAL PROTEIN GINKBILOBIN-2-LIKE"/>
    <property type="match status" value="1"/>
</dbReference>
<feature type="domain" description="Gnk2-homologous" evidence="12">
    <location>
        <begin position="139"/>
        <end position="242"/>
    </location>
</feature>
<evidence type="ECO:0000256" key="8">
    <source>
        <dbReference type="ARBA" id="ARBA00038393"/>
    </source>
</evidence>
<reference evidence="14" key="1">
    <citation type="journal article" date="2017" name="Front. Plant Sci.">
        <title>Climate Clever Clovers: New Paradigm to Reduce the Environmental Footprint of Ruminants by Breeding Low Methanogenic Forages Utilizing Haplotype Variation.</title>
        <authorList>
            <person name="Kaur P."/>
            <person name="Appels R."/>
            <person name="Bayer P.E."/>
            <person name="Keeble-Gagnere G."/>
            <person name="Wang J."/>
            <person name="Hirakawa H."/>
            <person name="Shirasawa K."/>
            <person name="Vercoe P."/>
            <person name="Stefanova K."/>
            <person name="Durmic Z."/>
            <person name="Nichols P."/>
            <person name="Revell C."/>
            <person name="Isobe S.N."/>
            <person name="Edwards D."/>
            <person name="Erskine W."/>
        </authorList>
    </citation>
    <scope>NUCLEOTIDE SEQUENCE [LARGE SCALE GENOMIC DNA]</scope>
    <source>
        <strain evidence="14">cv. Daliak</strain>
    </source>
</reference>
<evidence type="ECO:0000256" key="6">
    <source>
        <dbReference type="ARBA" id="ARBA00023157"/>
    </source>
</evidence>
<feature type="chain" id="PRO_5016449242" description="Gnk2-homologous domain-containing protein" evidence="11">
    <location>
        <begin position="26"/>
        <end position="424"/>
    </location>
</feature>
<dbReference type="InterPro" id="IPR038408">
    <property type="entry name" value="GNK2_sf"/>
</dbReference>
<proteinExistence type="inferred from homology"/>
<keyword evidence="6" id="KW-1015">Disulfide bond</keyword>
<evidence type="ECO:0000256" key="1">
    <source>
        <dbReference type="ARBA" id="ARBA00004251"/>
    </source>
</evidence>
<dbReference type="GO" id="GO:0005886">
    <property type="term" value="C:plasma membrane"/>
    <property type="evidence" value="ECO:0007669"/>
    <property type="project" value="UniProtKB-SubCell"/>
</dbReference>
<dbReference type="PANTHER" id="PTHR32080:SF27">
    <property type="entry name" value="OS01G0548750 PROTEIN"/>
    <property type="match status" value="1"/>
</dbReference>
<keyword evidence="4" id="KW-0677">Repeat</keyword>
<organism evidence="13 14">
    <name type="scientific">Trifolium subterraneum</name>
    <name type="common">Subterranean clover</name>
    <dbReference type="NCBI Taxonomy" id="3900"/>
    <lineage>
        <taxon>Eukaryota</taxon>
        <taxon>Viridiplantae</taxon>
        <taxon>Streptophyta</taxon>
        <taxon>Embryophyta</taxon>
        <taxon>Tracheophyta</taxon>
        <taxon>Spermatophyta</taxon>
        <taxon>Magnoliopsida</taxon>
        <taxon>eudicotyledons</taxon>
        <taxon>Gunneridae</taxon>
        <taxon>Pentapetalae</taxon>
        <taxon>rosids</taxon>
        <taxon>fabids</taxon>
        <taxon>Fabales</taxon>
        <taxon>Fabaceae</taxon>
        <taxon>Papilionoideae</taxon>
        <taxon>50 kb inversion clade</taxon>
        <taxon>NPAAA clade</taxon>
        <taxon>Hologalegina</taxon>
        <taxon>IRL clade</taxon>
        <taxon>Trifolieae</taxon>
        <taxon>Trifolium</taxon>
    </lineage>
</organism>
<dbReference type="FunFam" id="3.30.430.20:FF:000017">
    <property type="entry name" value="Cysteine-rich receptor-like protein kinase 2"/>
    <property type="match status" value="1"/>
</dbReference>
<evidence type="ECO:0000259" key="12">
    <source>
        <dbReference type="PROSITE" id="PS51473"/>
    </source>
</evidence>
<accession>A0A2Z6NPU8</accession>
<gene>
    <name evidence="13" type="ORF">TSUD_124000</name>
</gene>
<keyword evidence="5" id="KW-0965">Cell junction</keyword>